<dbReference type="AlphaFoldDB" id="X1B436"/>
<proteinExistence type="predicted"/>
<accession>X1B436</accession>
<dbReference type="EMBL" id="BART01015950">
    <property type="protein sequence ID" value="GAG76062.1"/>
    <property type="molecule type" value="Genomic_DNA"/>
</dbReference>
<comment type="caution">
    <text evidence="1">The sequence shown here is derived from an EMBL/GenBank/DDBJ whole genome shotgun (WGS) entry which is preliminary data.</text>
</comment>
<protein>
    <submittedName>
        <fullName evidence="1">Uncharacterized protein</fullName>
    </submittedName>
</protein>
<evidence type="ECO:0000313" key="1">
    <source>
        <dbReference type="EMBL" id="GAG76062.1"/>
    </source>
</evidence>
<sequence length="84" mass="10321">MKETGKSLFPWAKEVKDLHEAFRTYVWANGERLTIKKPKFLTVSDNGHRLADQNNRSYYVSYGWLYLFWENEDKKKYQFYYQRP</sequence>
<name>X1B436_9ZZZZ</name>
<reference evidence="1" key="1">
    <citation type="journal article" date="2014" name="Front. Microbiol.">
        <title>High frequency of phylogenetically diverse reductive dehalogenase-homologous genes in deep subseafloor sedimentary metagenomes.</title>
        <authorList>
            <person name="Kawai M."/>
            <person name="Futagami T."/>
            <person name="Toyoda A."/>
            <person name="Takaki Y."/>
            <person name="Nishi S."/>
            <person name="Hori S."/>
            <person name="Arai W."/>
            <person name="Tsubouchi T."/>
            <person name="Morono Y."/>
            <person name="Uchiyama I."/>
            <person name="Ito T."/>
            <person name="Fujiyama A."/>
            <person name="Inagaki F."/>
            <person name="Takami H."/>
        </authorList>
    </citation>
    <scope>NUCLEOTIDE SEQUENCE</scope>
    <source>
        <strain evidence="1">Expedition CK06-06</strain>
    </source>
</reference>
<gene>
    <name evidence="1" type="ORF">S01H4_30832</name>
</gene>
<organism evidence="1">
    <name type="scientific">marine sediment metagenome</name>
    <dbReference type="NCBI Taxonomy" id="412755"/>
    <lineage>
        <taxon>unclassified sequences</taxon>
        <taxon>metagenomes</taxon>
        <taxon>ecological metagenomes</taxon>
    </lineage>
</organism>